<proteinExistence type="predicted"/>
<keyword evidence="1" id="KW-0472">Membrane</keyword>
<feature type="transmembrane region" description="Helical" evidence="1">
    <location>
        <begin position="73"/>
        <end position="94"/>
    </location>
</feature>
<feature type="transmembrane region" description="Helical" evidence="1">
    <location>
        <begin position="206"/>
        <end position="226"/>
    </location>
</feature>
<dbReference type="InterPro" id="IPR003675">
    <property type="entry name" value="Rce1/LyrA-like_dom"/>
</dbReference>
<feature type="transmembrane region" description="Helical" evidence="1">
    <location>
        <begin position="115"/>
        <end position="136"/>
    </location>
</feature>
<keyword evidence="1" id="KW-0812">Transmembrane</keyword>
<evidence type="ECO:0000259" key="2">
    <source>
        <dbReference type="Pfam" id="PF02517"/>
    </source>
</evidence>
<reference evidence="3 4" key="1">
    <citation type="submission" date="2024-06" db="EMBL/GenBank/DDBJ databases">
        <title>The Natural Products Discovery Center: Release of the First 8490 Sequenced Strains for Exploring Actinobacteria Biosynthetic Diversity.</title>
        <authorList>
            <person name="Kalkreuter E."/>
            <person name="Kautsar S.A."/>
            <person name="Yang D."/>
            <person name="Bader C.D."/>
            <person name="Teijaro C.N."/>
            <person name="Fluegel L."/>
            <person name="Davis C.M."/>
            <person name="Simpson J.R."/>
            <person name="Lauterbach L."/>
            <person name="Steele A.D."/>
            <person name="Gui C."/>
            <person name="Meng S."/>
            <person name="Li G."/>
            <person name="Viehrig K."/>
            <person name="Ye F."/>
            <person name="Su P."/>
            <person name="Kiefer A.F."/>
            <person name="Nichols A."/>
            <person name="Cepeda A.J."/>
            <person name="Yan W."/>
            <person name="Fan B."/>
            <person name="Jiang Y."/>
            <person name="Adhikari A."/>
            <person name="Zheng C.-J."/>
            <person name="Schuster L."/>
            <person name="Cowan T.M."/>
            <person name="Smanski M.J."/>
            <person name="Chevrette M.G."/>
            <person name="De Carvalho L.P.S."/>
            <person name="Shen B."/>
        </authorList>
    </citation>
    <scope>NUCLEOTIDE SEQUENCE [LARGE SCALE GENOMIC DNA]</scope>
    <source>
        <strain evidence="3 4">NPDC048946</strain>
    </source>
</reference>
<sequence length="264" mass="28437">MTEEQPERADRALPPRRRILRDEVWLVLAVSLGASAVSALISFIGSITRPGGLANQSAVLNRSAAPGRPWLDLAWQLFDIATSLVPVLLVAHLMMRNRESLRDLGVDAGQRLLDLGRGALVAAAIGGTGLALYLGARASGANLTVVPTTLPDVWWRIPVLILSAIENAALEEIVVLGYLMHRLQGFGWSFPKAVAASSLLRGSYHLYQGIGGFFGNLAMGVIFCLLYKRWGRVMPLLVAHALIDIVAFVGYVLLAGKVGWLPTP</sequence>
<accession>A0ABV3DLE1</accession>
<gene>
    <name evidence="3" type="ORF">AB0C36_23960</name>
</gene>
<dbReference type="Pfam" id="PF02517">
    <property type="entry name" value="Rce1-like"/>
    <property type="match status" value="1"/>
</dbReference>
<comment type="caution">
    <text evidence="3">The sequence shown here is derived from an EMBL/GenBank/DDBJ whole genome shotgun (WGS) entry which is preliminary data.</text>
</comment>
<keyword evidence="1" id="KW-1133">Transmembrane helix</keyword>
<feature type="domain" description="CAAX prenyl protease 2/Lysostaphin resistance protein A-like" evidence="2">
    <location>
        <begin position="154"/>
        <end position="245"/>
    </location>
</feature>
<organism evidence="3 4">
    <name type="scientific">Streptodolium elevatio</name>
    <dbReference type="NCBI Taxonomy" id="3157996"/>
    <lineage>
        <taxon>Bacteria</taxon>
        <taxon>Bacillati</taxon>
        <taxon>Actinomycetota</taxon>
        <taxon>Actinomycetes</taxon>
        <taxon>Kitasatosporales</taxon>
        <taxon>Streptomycetaceae</taxon>
        <taxon>Streptodolium</taxon>
    </lineage>
</organism>
<keyword evidence="4" id="KW-1185">Reference proteome</keyword>
<feature type="transmembrane region" description="Helical" evidence="1">
    <location>
        <begin position="24"/>
        <end position="47"/>
    </location>
</feature>
<feature type="transmembrane region" description="Helical" evidence="1">
    <location>
        <begin position="233"/>
        <end position="254"/>
    </location>
</feature>
<dbReference type="EMBL" id="JBEZFP010000066">
    <property type="protein sequence ID" value="MEU8136553.1"/>
    <property type="molecule type" value="Genomic_DNA"/>
</dbReference>
<name>A0ABV3DLE1_9ACTN</name>
<evidence type="ECO:0000313" key="3">
    <source>
        <dbReference type="EMBL" id="MEU8136553.1"/>
    </source>
</evidence>
<evidence type="ECO:0000313" key="4">
    <source>
        <dbReference type="Proteomes" id="UP001551482"/>
    </source>
</evidence>
<dbReference type="Proteomes" id="UP001551482">
    <property type="component" value="Unassembled WGS sequence"/>
</dbReference>
<protein>
    <submittedName>
        <fullName evidence="3">Type II CAAX endopeptidase family protein</fullName>
    </submittedName>
</protein>
<evidence type="ECO:0000256" key="1">
    <source>
        <dbReference type="SAM" id="Phobius"/>
    </source>
</evidence>